<keyword evidence="1" id="KW-0175">Coiled coil</keyword>
<dbReference type="AlphaFoldDB" id="A0A6C0H4D9"/>
<evidence type="ECO:0000256" key="1">
    <source>
        <dbReference type="SAM" id="Coils"/>
    </source>
</evidence>
<evidence type="ECO:0000256" key="2">
    <source>
        <dbReference type="SAM" id="MobiDB-lite"/>
    </source>
</evidence>
<feature type="compositionally biased region" description="Acidic residues" evidence="2">
    <location>
        <begin position="177"/>
        <end position="206"/>
    </location>
</feature>
<accession>A0A6C0H4D9</accession>
<name>A0A6C0H4D9_9ZZZZ</name>
<feature type="coiled-coil region" evidence="1">
    <location>
        <begin position="51"/>
        <end position="85"/>
    </location>
</feature>
<feature type="compositionally biased region" description="Acidic residues" evidence="2">
    <location>
        <begin position="135"/>
        <end position="153"/>
    </location>
</feature>
<organism evidence="3">
    <name type="scientific">viral metagenome</name>
    <dbReference type="NCBI Taxonomy" id="1070528"/>
    <lineage>
        <taxon>unclassified sequences</taxon>
        <taxon>metagenomes</taxon>
        <taxon>organismal metagenomes</taxon>
    </lineage>
</organism>
<protein>
    <submittedName>
        <fullName evidence="3">Uncharacterized protein</fullName>
    </submittedName>
</protein>
<sequence length="251" mass="29425">MDSDLTQLINKLSSDLTNSLKVNLTIFVEKNKTNNELLQNLKYLLFKLPEYIELNAKYNKLVQDYDELTLKYNSLKENKDNITISVNEVNSSKILAQEVKVVELTNISNTIIKKMNVDDSLEQVNIVKTNSAEKDEPEEEEEEEEEEDEEEEELSKAKEEDEDEDEDEDESSKVKEDEEDEEEEEEDEEEEEEEEEEDEEEEEEEELVLITIEGKKYYIYELNNSIYEILPNEDVGKCLGKLVNGKLRLEN</sequence>
<proteinExistence type="predicted"/>
<evidence type="ECO:0000313" key="3">
    <source>
        <dbReference type="EMBL" id="QHT75309.1"/>
    </source>
</evidence>
<feature type="region of interest" description="Disordered" evidence="2">
    <location>
        <begin position="127"/>
        <end position="206"/>
    </location>
</feature>
<feature type="compositionally biased region" description="Acidic residues" evidence="2">
    <location>
        <begin position="160"/>
        <end position="170"/>
    </location>
</feature>
<dbReference type="EMBL" id="MN739866">
    <property type="protein sequence ID" value="QHT75309.1"/>
    <property type="molecule type" value="Genomic_DNA"/>
</dbReference>
<reference evidence="3" key="1">
    <citation type="journal article" date="2020" name="Nature">
        <title>Giant virus diversity and host interactions through global metagenomics.</title>
        <authorList>
            <person name="Schulz F."/>
            <person name="Roux S."/>
            <person name="Paez-Espino D."/>
            <person name="Jungbluth S."/>
            <person name="Walsh D.A."/>
            <person name="Denef V.J."/>
            <person name="McMahon K.D."/>
            <person name="Konstantinidis K.T."/>
            <person name="Eloe-Fadrosh E.A."/>
            <person name="Kyrpides N.C."/>
            <person name="Woyke T."/>
        </authorList>
    </citation>
    <scope>NUCLEOTIDE SEQUENCE</scope>
    <source>
        <strain evidence="3">GVMAG-M-3300023179-63</strain>
    </source>
</reference>